<comment type="caution">
    <text evidence="2">The sequence shown here is derived from an EMBL/GenBank/DDBJ whole genome shotgun (WGS) entry which is preliminary data.</text>
</comment>
<sequence length="122" mass="13778">MPSASIQLSQTLNDADEDREKLLAIDIDEPMETKFRVRNLTKFLEEGEVAILKGINFEVPRCMNMGITRPRGSGKSTLLRAFNRLWEPPAGTVFMDGTVADNVQYGPELREESSVIVKYTDR</sequence>
<dbReference type="Proteomes" id="UP001370490">
    <property type="component" value="Unassembled WGS sequence"/>
</dbReference>
<keyword evidence="3" id="KW-1185">Reference proteome</keyword>
<dbReference type="Pfam" id="PF00005">
    <property type="entry name" value="ABC_tran"/>
    <property type="match status" value="1"/>
</dbReference>
<dbReference type="PANTHER" id="PTHR43423:SF1">
    <property type="entry name" value="ABC TRANSPORTER I FAMILY MEMBER 17"/>
    <property type="match status" value="1"/>
</dbReference>
<dbReference type="InterPro" id="IPR003439">
    <property type="entry name" value="ABC_transporter-like_ATP-bd"/>
</dbReference>
<gene>
    <name evidence="2" type="ORF">RJ641_034939</name>
</gene>
<dbReference type="Gene3D" id="3.40.50.300">
    <property type="entry name" value="P-loop containing nucleotide triphosphate hydrolases"/>
    <property type="match status" value="1"/>
</dbReference>
<evidence type="ECO:0000313" key="2">
    <source>
        <dbReference type="EMBL" id="KAK6934784.1"/>
    </source>
</evidence>
<name>A0AAN8ZBX6_9MAGN</name>
<dbReference type="GO" id="GO:0016887">
    <property type="term" value="F:ATP hydrolysis activity"/>
    <property type="evidence" value="ECO:0007669"/>
    <property type="project" value="InterPro"/>
</dbReference>
<dbReference type="AlphaFoldDB" id="A0AAN8ZBX6"/>
<protein>
    <submittedName>
        <fullName evidence="2">ABC transporter-like, ATP-binding domain</fullName>
    </submittedName>
</protein>
<accession>A0AAN8ZBX6</accession>
<reference evidence="2 3" key="1">
    <citation type="submission" date="2023-12" db="EMBL/GenBank/DDBJ databases">
        <title>A high-quality genome assembly for Dillenia turbinata (Dilleniales).</title>
        <authorList>
            <person name="Chanderbali A."/>
        </authorList>
    </citation>
    <scope>NUCLEOTIDE SEQUENCE [LARGE SCALE GENOMIC DNA]</scope>
    <source>
        <strain evidence="2">LSX21</strain>
        <tissue evidence="2">Leaf</tissue>
    </source>
</reference>
<feature type="domain" description="ABC transporter" evidence="1">
    <location>
        <begin position="52"/>
        <end position="115"/>
    </location>
</feature>
<dbReference type="PANTHER" id="PTHR43423">
    <property type="entry name" value="ABC TRANSPORTER I FAMILY MEMBER 17"/>
    <property type="match status" value="1"/>
</dbReference>
<dbReference type="EMBL" id="JBAMMX010000008">
    <property type="protein sequence ID" value="KAK6934784.1"/>
    <property type="molecule type" value="Genomic_DNA"/>
</dbReference>
<dbReference type="InterPro" id="IPR027417">
    <property type="entry name" value="P-loop_NTPase"/>
</dbReference>
<organism evidence="2 3">
    <name type="scientific">Dillenia turbinata</name>
    <dbReference type="NCBI Taxonomy" id="194707"/>
    <lineage>
        <taxon>Eukaryota</taxon>
        <taxon>Viridiplantae</taxon>
        <taxon>Streptophyta</taxon>
        <taxon>Embryophyta</taxon>
        <taxon>Tracheophyta</taxon>
        <taxon>Spermatophyta</taxon>
        <taxon>Magnoliopsida</taxon>
        <taxon>eudicotyledons</taxon>
        <taxon>Gunneridae</taxon>
        <taxon>Pentapetalae</taxon>
        <taxon>Dilleniales</taxon>
        <taxon>Dilleniaceae</taxon>
        <taxon>Dillenia</taxon>
    </lineage>
</organism>
<evidence type="ECO:0000313" key="3">
    <source>
        <dbReference type="Proteomes" id="UP001370490"/>
    </source>
</evidence>
<keyword evidence="2" id="KW-0067">ATP-binding</keyword>
<dbReference type="SUPFAM" id="SSF52540">
    <property type="entry name" value="P-loop containing nucleoside triphosphate hydrolases"/>
    <property type="match status" value="1"/>
</dbReference>
<evidence type="ECO:0000259" key="1">
    <source>
        <dbReference type="Pfam" id="PF00005"/>
    </source>
</evidence>
<dbReference type="GO" id="GO:0005524">
    <property type="term" value="F:ATP binding"/>
    <property type="evidence" value="ECO:0007669"/>
    <property type="project" value="UniProtKB-KW"/>
</dbReference>
<keyword evidence="2" id="KW-0547">Nucleotide-binding</keyword>
<proteinExistence type="predicted"/>